<feature type="compositionally biased region" description="Polar residues" evidence="1">
    <location>
        <begin position="235"/>
        <end position="245"/>
    </location>
</feature>
<organism evidence="2 3">
    <name type="scientific">Limulus polyphemus</name>
    <name type="common">Atlantic horseshoe crab</name>
    <dbReference type="NCBI Taxonomy" id="6850"/>
    <lineage>
        <taxon>Eukaryota</taxon>
        <taxon>Metazoa</taxon>
        <taxon>Ecdysozoa</taxon>
        <taxon>Arthropoda</taxon>
        <taxon>Chelicerata</taxon>
        <taxon>Merostomata</taxon>
        <taxon>Xiphosura</taxon>
        <taxon>Limulidae</taxon>
        <taxon>Limulus</taxon>
    </lineage>
</organism>
<reference evidence="3" key="1">
    <citation type="submission" date="2025-08" db="UniProtKB">
        <authorList>
            <consortium name="RefSeq"/>
        </authorList>
    </citation>
    <scope>IDENTIFICATION</scope>
    <source>
        <tissue evidence="3">Muscle</tissue>
    </source>
</reference>
<dbReference type="Proteomes" id="UP000694941">
    <property type="component" value="Unplaced"/>
</dbReference>
<name>A0ABM1C365_LIMPO</name>
<proteinExistence type="predicted"/>
<feature type="compositionally biased region" description="Basic and acidic residues" evidence="1">
    <location>
        <begin position="41"/>
        <end position="92"/>
    </location>
</feature>
<keyword evidence="2" id="KW-1185">Reference proteome</keyword>
<feature type="non-terminal residue" evidence="3">
    <location>
        <position position="330"/>
    </location>
</feature>
<feature type="compositionally biased region" description="Basic and acidic residues" evidence="1">
    <location>
        <begin position="310"/>
        <end position="330"/>
    </location>
</feature>
<gene>
    <name evidence="3" type="primary">LOC106477331</name>
</gene>
<evidence type="ECO:0000313" key="3">
    <source>
        <dbReference type="RefSeq" id="XP_013793368.1"/>
    </source>
</evidence>
<feature type="region of interest" description="Disordered" evidence="1">
    <location>
        <begin position="1"/>
        <end position="330"/>
    </location>
</feature>
<feature type="compositionally biased region" description="Basic residues" evidence="1">
    <location>
        <begin position="155"/>
        <end position="171"/>
    </location>
</feature>
<dbReference type="RefSeq" id="XP_013793368.1">
    <property type="nucleotide sequence ID" value="XM_013937914.1"/>
</dbReference>
<protein>
    <submittedName>
        <fullName evidence="3">Proline-rich receptor-like protein kinase PERK8</fullName>
    </submittedName>
</protein>
<feature type="compositionally biased region" description="Basic and acidic residues" evidence="1">
    <location>
        <begin position="286"/>
        <end position="297"/>
    </location>
</feature>
<sequence length="330" mass="37004">ARTKRSKHLKTEITKVRRKISMRESGISWSKLEQQDTSETESEREKDLFVEKNKGTKEAENRKEKEKEKMKEFEKMKESKKEKQEPGKKEEGFTSTSKNKNKKIPPALPVLPREKALEDDITSTSSESLPLPSPLSPPSLTFSVSPQPPPVTPKRSPKTRGLKKNVKKKSSKTATKSANSNRSPKRITSPPPLPPAKSPKLSKRTSSASSPPPPLSSPSTSPLPTRSHKGGGALSSRSPKRNTSPPILKPQAPIPSSKPKDWDKEHPHSHRGRTQKHLATPVPAEPPEKLPKKDKPFTGRSRRASTVKQSQDREKEREREKQKESEHKKE</sequence>
<feature type="compositionally biased region" description="Low complexity" evidence="1">
    <location>
        <begin position="172"/>
        <end position="181"/>
    </location>
</feature>
<feature type="compositionally biased region" description="Basic residues" evidence="1">
    <location>
        <begin position="267"/>
        <end position="276"/>
    </location>
</feature>
<evidence type="ECO:0000313" key="2">
    <source>
        <dbReference type="Proteomes" id="UP000694941"/>
    </source>
</evidence>
<feature type="non-terminal residue" evidence="3">
    <location>
        <position position="1"/>
    </location>
</feature>
<dbReference type="GeneID" id="106477331"/>
<accession>A0ABM1C365</accession>
<evidence type="ECO:0000256" key="1">
    <source>
        <dbReference type="SAM" id="MobiDB-lite"/>
    </source>
</evidence>